<dbReference type="GeneID" id="10823284"/>
<evidence type="ECO:0008006" key="3">
    <source>
        <dbReference type="Google" id="ProtNLM"/>
    </source>
</evidence>
<dbReference type="HOGENOM" id="CLU_107593_1_0_2"/>
<sequence>MGIVNFGIPEKEANYLRKNLALDVFVEGGTYKGKTAKKMSVSFKKVYTIEKSNKLFNISDAHLQNCSNVTLLKGDTRDHLNDIITNNNNILFWLDAHWSGGITYGEKDECPLLEELNIIFKHNKNYVILIDDARLFLAPPPLPHNLENWPTINDIIKQLPHYWELFVFEDVIYIIPSKYLKQFKYFMQNVVTEQWKKIITILF</sequence>
<accession>F7XPV9</accession>
<reference evidence="1" key="1">
    <citation type="submission" date="2010-07" db="EMBL/GenBank/DDBJ databases">
        <title>The complete genome of Methanosalsum zhilinae DSM 4017.</title>
        <authorList>
            <consortium name="US DOE Joint Genome Institute (JGI-PGF)"/>
            <person name="Lucas S."/>
            <person name="Copeland A."/>
            <person name="Lapidus A."/>
            <person name="Glavina del Rio T."/>
            <person name="Dalin E."/>
            <person name="Tice H."/>
            <person name="Bruce D."/>
            <person name="Goodwin L."/>
            <person name="Pitluck S."/>
            <person name="Kyrpides N."/>
            <person name="Mavromatis K."/>
            <person name="Ovchinnikova G."/>
            <person name="Daligault H."/>
            <person name="Detter J.C."/>
            <person name="Han C."/>
            <person name="Tapia R."/>
            <person name="Larimer F."/>
            <person name="Land M."/>
            <person name="Hauser L."/>
            <person name="Markowitz V."/>
            <person name="Cheng J.-F."/>
            <person name="Hugenholtz P."/>
            <person name="Woyke T."/>
            <person name="Wu D."/>
            <person name="Spring S."/>
            <person name="Schueler E."/>
            <person name="Brambilla E."/>
            <person name="Klenk H.-P."/>
            <person name="Eisen J.A."/>
        </authorList>
    </citation>
    <scope>NUCLEOTIDE SEQUENCE</scope>
    <source>
        <strain evidence="1">DSM 4017</strain>
    </source>
</reference>
<dbReference type="AlphaFoldDB" id="F7XPV9"/>
<evidence type="ECO:0000313" key="2">
    <source>
        <dbReference type="Proteomes" id="UP000006622"/>
    </source>
</evidence>
<dbReference type="EMBL" id="CP002101">
    <property type="protein sequence ID" value="AEH61480.1"/>
    <property type="molecule type" value="Genomic_DNA"/>
</dbReference>
<name>F7XPV9_METZD</name>
<dbReference type="InterPro" id="IPR029063">
    <property type="entry name" value="SAM-dependent_MTases_sf"/>
</dbReference>
<organism evidence="1 2">
    <name type="scientific">Methanosalsum zhilinae (strain DSM 4017 / NBRC 107636 / OCM 62 / WeN5)</name>
    <name type="common">Methanohalophilus zhilinae</name>
    <dbReference type="NCBI Taxonomy" id="679901"/>
    <lineage>
        <taxon>Archaea</taxon>
        <taxon>Methanobacteriati</taxon>
        <taxon>Methanobacteriota</taxon>
        <taxon>Stenosarchaea group</taxon>
        <taxon>Methanomicrobia</taxon>
        <taxon>Methanosarcinales</taxon>
        <taxon>Methanosarcinaceae</taxon>
        <taxon>Methanosalsum</taxon>
    </lineage>
</organism>
<keyword evidence="2" id="KW-1185">Reference proteome</keyword>
<gene>
    <name evidence="1" type="ordered locus">Mzhil_1644</name>
</gene>
<dbReference type="Proteomes" id="UP000006622">
    <property type="component" value="Chromosome"/>
</dbReference>
<evidence type="ECO:0000313" key="1">
    <source>
        <dbReference type="EMBL" id="AEH61480.1"/>
    </source>
</evidence>
<protein>
    <recommendedName>
        <fullName evidence="3">Class I SAM-dependent methyltransferase</fullName>
    </recommendedName>
</protein>
<dbReference type="KEGG" id="mzh:Mzhil_1644"/>
<dbReference type="RefSeq" id="WP_013898916.1">
    <property type="nucleotide sequence ID" value="NC_015676.1"/>
</dbReference>
<dbReference type="STRING" id="679901.Mzhil_1644"/>
<proteinExistence type="predicted"/>
<dbReference type="SUPFAM" id="SSF53335">
    <property type="entry name" value="S-adenosyl-L-methionine-dependent methyltransferases"/>
    <property type="match status" value="1"/>
</dbReference>